<proteinExistence type="predicted"/>
<evidence type="ECO:0000256" key="1">
    <source>
        <dbReference type="SAM" id="MobiDB-lite"/>
    </source>
</evidence>
<feature type="transmembrane region" description="Helical" evidence="2">
    <location>
        <begin position="340"/>
        <end position="365"/>
    </location>
</feature>
<reference evidence="3" key="2">
    <citation type="journal article" date="2016" name="Mol. Ecol.">
        <title>Population genomics of the filarial nematode parasite Wuchereria bancrofti from mosquitoes.</title>
        <authorList>
            <person name="Small S.T."/>
            <person name="Reimer L.J."/>
            <person name="Tisch D.J."/>
            <person name="King C.L."/>
            <person name="Christensen B.M."/>
            <person name="Siba P.M."/>
            <person name="Kazura J.W."/>
            <person name="Serre D."/>
            <person name="Zimmerman P.A."/>
        </authorList>
    </citation>
    <scope>NUCLEOTIDE SEQUENCE</scope>
    <source>
        <strain evidence="3">pt0022</strain>
    </source>
</reference>
<evidence type="ECO:0000313" key="3">
    <source>
        <dbReference type="Proteomes" id="UP000093561"/>
    </source>
</evidence>
<dbReference type="Proteomes" id="UP000093561">
    <property type="component" value="Unassembled WGS sequence"/>
</dbReference>
<dbReference type="AlphaFoldDB" id="A0AAF5PRS4"/>
<accession>A0AAF5PRS4</accession>
<feature type="compositionally biased region" description="Polar residues" evidence="1">
    <location>
        <begin position="31"/>
        <end position="63"/>
    </location>
</feature>
<keyword evidence="2" id="KW-0812">Transmembrane</keyword>
<keyword evidence="2" id="KW-1133">Transmembrane helix</keyword>
<evidence type="ECO:0000313" key="4">
    <source>
        <dbReference type="WBParaSite" id="mrna-Wban_04604"/>
    </source>
</evidence>
<feature type="compositionally biased region" description="Low complexity" evidence="1">
    <location>
        <begin position="13"/>
        <end position="30"/>
    </location>
</feature>
<evidence type="ECO:0000256" key="2">
    <source>
        <dbReference type="SAM" id="Phobius"/>
    </source>
</evidence>
<sequence length="412" mass="47488">MKNNRKATKRRNGNNNNNNNDMFVQNTNTNAEISSDRSQQSTSKILSLTQEKTDSEQTQSMEEIESKTMNLTEISSKADELLSKTSSKDILETSKEQKLNNHVKEEKFSKKEFRDDKLNVINYQIPTSSSVGTIGNQVLPDFAQVGMTPLLAKHNDLKPIAQNLSRRKVKSVEPLKTEKISSETNRLPHRKNFEKTTAQKYFFPSCLGYTFLRLIALILLFCAWFIVYAFPCLQFTYHIPMIKGEMIESVAEKIPLRKTCRIMPHWWNDQKAFVGRIIETTQEDLMEEAMFDLVEISIFCVFSVIEFYMSSGAEIRAIMDSIAEREKKVYNICIDVKIEAYGFLSSGCIFLFLVFLFAIDLIFLLKNAEEVESRKYLQMAACLHYDRPLKCMSKSVLEGVFIESTPHKKKKK</sequence>
<reference evidence="3" key="1">
    <citation type="submission" date="2015-03" db="EMBL/GenBank/DDBJ databases">
        <title>Wuchereria bancrofti Genome Sequencing Papua New Guinea Strain.</title>
        <authorList>
            <person name="Small S.T."/>
            <person name="Serre D."/>
            <person name="Zimmerman P.A."/>
        </authorList>
    </citation>
    <scope>NUCLEOTIDE SEQUENCE [LARGE SCALE GENOMIC DNA]</scope>
    <source>
        <strain evidence="3">pt0022</strain>
    </source>
</reference>
<feature type="compositionally biased region" description="Basic residues" evidence="1">
    <location>
        <begin position="1"/>
        <end position="12"/>
    </location>
</feature>
<keyword evidence="2" id="KW-0472">Membrane</keyword>
<protein>
    <submittedName>
        <fullName evidence="4">Uncharacterized protein</fullName>
    </submittedName>
</protein>
<name>A0AAF5PRS4_WUCBA</name>
<dbReference type="WBParaSite" id="mrna-Wban_04604">
    <property type="protein sequence ID" value="mrna-Wban_04604"/>
    <property type="gene ID" value="Wban_04604"/>
</dbReference>
<feature type="region of interest" description="Disordered" evidence="1">
    <location>
        <begin position="1"/>
        <end position="63"/>
    </location>
</feature>
<organism evidence="3 4">
    <name type="scientific">Wuchereria bancrofti</name>
    <dbReference type="NCBI Taxonomy" id="6293"/>
    <lineage>
        <taxon>Eukaryota</taxon>
        <taxon>Metazoa</taxon>
        <taxon>Ecdysozoa</taxon>
        <taxon>Nematoda</taxon>
        <taxon>Chromadorea</taxon>
        <taxon>Rhabditida</taxon>
        <taxon>Spirurina</taxon>
        <taxon>Spiruromorpha</taxon>
        <taxon>Filarioidea</taxon>
        <taxon>Onchocercidae</taxon>
        <taxon>Wuchereria</taxon>
    </lineage>
</organism>
<reference evidence="4" key="3">
    <citation type="submission" date="2024-02" db="UniProtKB">
        <authorList>
            <consortium name="WormBaseParasite"/>
        </authorList>
    </citation>
    <scope>IDENTIFICATION</scope>
    <source>
        <strain evidence="4">pt0022</strain>
    </source>
</reference>
<feature type="transmembrane region" description="Helical" evidence="2">
    <location>
        <begin position="210"/>
        <end position="230"/>
    </location>
</feature>